<feature type="transmembrane region" description="Helical" evidence="11">
    <location>
        <begin position="175"/>
        <end position="194"/>
    </location>
</feature>
<name>A0A200RCU2_MACCD</name>
<evidence type="ECO:0000313" key="14">
    <source>
        <dbReference type="EMBL" id="OVA20542.1"/>
    </source>
</evidence>
<accession>A0A200RCU2</accession>
<keyword evidence="6" id="KW-0547">Nucleotide-binding</keyword>
<dbReference type="InterPro" id="IPR036640">
    <property type="entry name" value="ABC1_TM_sf"/>
</dbReference>
<feature type="transmembrane region" description="Helical" evidence="11">
    <location>
        <begin position="284"/>
        <end position="305"/>
    </location>
</feature>
<dbReference type="PANTHER" id="PTHR45136">
    <property type="entry name" value="ABC TRANSPORTER DOMAIN-CONTAINING PROTEIN"/>
    <property type="match status" value="1"/>
</dbReference>
<comment type="caution">
    <text evidence="14">The sequence shown here is derived from an EMBL/GenBank/DDBJ whole genome shotgun (WGS) entry which is preliminary data.</text>
</comment>
<evidence type="ECO:0000256" key="10">
    <source>
        <dbReference type="ARBA" id="ARBA00023180"/>
    </source>
</evidence>
<dbReference type="Gene3D" id="1.20.1560.10">
    <property type="entry name" value="ABC transporter type 1, transmembrane domain"/>
    <property type="match status" value="1"/>
</dbReference>
<sequence>MENKESLSLFQLFRFADRLDKWLLFFGILGSIGDGLMNPLTMVVLSGVITEYGNSDNNLSNQIVDKYALRLLYVALGVGVAAFVEGLCWTRTAERQASRMRNEYLKSVLRQDVGFFDTQAGTSITFDVVSTISSDAHSIQDVIADKIPNYLAHVTSFIICLVVAFLLSWRLALAALPFSLMFIIPGVGFGKMLMDQGMKMKDAYGLPGGIAEQAISSVRTVFAYVGEHQTLERFSKGLQQSKELGIKIGLTKGLLIGSMGTIFASWAFLAWVGTTLIIDRGEKGGAIFATGCSLILGGMSLMSALPNITFFSVATAAATRIYEMVDRLPAIDLEDEKGKVLAYVRGDIEFKDVHFSYPSRPDTPILQGFSLKVPAGNTVGLVGGSGSGKSTVISMLERFYDPSKGDIYLDGNKIRRLQLKSLRSQIGLVNQEPVLFATSIKENILFGKEGATMELVIEAAKDANAHDFIIKLPDGYETQVGQFGVQLSGGQKQRIAIARALVRDPRILLFDEATSALDAQSERIVQEALDQASLGRTTIMIAHRLSTIRKANLIVVVQSGKVVESGSHDELIKLNNGEGGAYSKMLQLQKTAVQNETSSPHIAIADNNYHRMMIKSMMSPVSVRSSRQISPAYPLSPAYSISQAYSFVQSNYENPNEGNLDLSSKPPAPSQWRLLKMNAPEWKRAFLGCLGAVGFGAVQPGHFFCLGTMISVFFLKDFDKLRSETRFYCFMFLLVAVLCLITNLLLHYNFAIMGERLTKRIREKLLEKVLTFEIGWFDQDENTSAAICARLATEANIVRSLVGDRISLLVQAFTGAAIAFVLGLVLTWRLASVMIAMQPILIASYYSRTVLMASMSEKAQKAQNEGSQLASEAVVNHRTITAFSSQKRILDLFEGTMEGPRKESIKQSWYAGIGLFSSQFLTTASIAMTYWYGGRLLVQGLITTKRMFQAFFILLSTGKNIADAGSMTSDLAKGSDAIRSVFAILDRRSMIIPDDPEGIKPKKAIKGRIELKNVYFSYPSRPNQMIFNGLSLKIEAGKTVALVGQSGSGKSTTIALIERFYDPLEGSVEIDEQDIRSYNLRSLRSHIALVSQEPTLFAGTIRENILYGKENATEAELRRASSLANAHEFISSMKDGYETYCGERGVQLSGGQKQRIALARAILKNPAILLLDEATSALDSVSENLVQEALEKMMVGRTCVVVAHRLSTIQKSDSISVIKNGKVVEQGSHSELLSAGRRGSYYSLIKLQGNNSPYR</sequence>
<keyword evidence="3" id="KW-0813">Transport</keyword>
<evidence type="ECO:0000256" key="9">
    <source>
        <dbReference type="ARBA" id="ARBA00023136"/>
    </source>
</evidence>
<keyword evidence="15" id="KW-1185">Reference proteome</keyword>
<organism evidence="14 15">
    <name type="scientific">Macleaya cordata</name>
    <name type="common">Five-seeded plume-poppy</name>
    <name type="synonym">Bocconia cordata</name>
    <dbReference type="NCBI Taxonomy" id="56857"/>
    <lineage>
        <taxon>Eukaryota</taxon>
        <taxon>Viridiplantae</taxon>
        <taxon>Streptophyta</taxon>
        <taxon>Embryophyta</taxon>
        <taxon>Tracheophyta</taxon>
        <taxon>Spermatophyta</taxon>
        <taxon>Magnoliopsida</taxon>
        <taxon>Ranunculales</taxon>
        <taxon>Papaveraceae</taxon>
        <taxon>Papaveroideae</taxon>
        <taxon>Macleaya</taxon>
    </lineage>
</organism>
<evidence type="ECO:0000313" key="15">
    <source>
        <dbReference type="Proteomes" id="UP000195402"/>
    </source>
</evidence>
<dbReference type="SUPFAM" id="SSF90123">
    <property type="entry name" value="ABC transporter transmembrane region"/>
    <property type="match status" value="2"/>
</dbReference>
<dbReference type="CDD" id="cd03249">
    <property type="entry name" value="ABC_MTABC3_MDL1_MDL2"/>
    <property type="match status" value="2"/>
</dbReference>
<dbReference type="Pfam" id="PF00664">
    <property type="entry name" value="ABC_membrane"/>
    <property type="match status" value="2"/>
</dbReference>
<feature type="transmembrane region" description="Helical" evidence="11">
    <location>
        <begin position="254"/>
        <end position="278"/>
    </location>
</feature>
<evidence type="ECO:0000256" key="11">
    <source>
        <dbReference type="SAM" id="Phobius"/>
    </source>
</evidence>
<evidence type="ECO:0000256" key="6">
    <source>
        <dbReference type="ARBA" id="ARBA00022741"/>
    </source>
</evidence>
<dbReference type="FunFam" id="3.40.50.300:FF:000251">
    <property type="entry name" value="ABC transporter B family member 19"/>
    <property type="match status" value="1"/>
</dbReference>
<protein>
    <submittedName>
        <fullName evidence="14">ABC transporter</fullName>
    </submittedName>
</protein>
<keyword evidence="10" id="KW-0325">Glycoprotein</keyword>
<keyword evidence="8 11" id="KW-1133">Transmembrane helix</keyword>
<evidence type="ECO:0000259" key="13">
    <source>
        <dbReference type="PROSITE" id="PS50929"/>
    </source>
</evidence>
<dbReference type="SMART" id="SM00382">
    <property type="entry name" value="AAA"/>
    <property type="match status" value="2"/>
</dbReference>
<dbReference type="PROSITE" id="PS50929">
    <property type="entry name" value="ABC_TM1F"/>
    <property type="match status" value="2"/>
</dbReference>
<feature type="transmembrane region" description="Helical" evidence="11">
    <location>
        <begin position="727"/>
        <end position="752"/>
    </location>
</feature>
<feature type="transmembrane region" description="Helical" evidence="11">
    <location>
        <begin position="806"/>
        <end position="826"/>
    </location>
</feature>
<dbReference type="AlphaFoldDB" id="A0A200RCU2"/>
<dbReference type="InterPro" id="IPR003439">
    <property type="entry name" value="ABC_transporter-like_ATP-bd"/>
</dbReference>
<feature type="domain" description="ABC transporter" evidence="12">
    <location>
        <begin position="1009"/>
        <end position="1245"/>
    </location>
</feature>
<evidence type="ECO:0000256" key="8">
    <source>
        <dbReference type="ARBA" id="ARBA00022989"/>
    </source>
</evidence>
<reference evidence="14 15" key="1">
    <citation type="journal article" date="2017" name="Mol. Plant">
        <title>The Genome of Medicinal Plant Macleaya cordata Provides New Insights into Benzylisoquinoline Alkaloids Metabolism.</title>
        <authorList>
            <person name="Liu X."/>
            <person name="Liu Y."/>
            <person name="Huang P."/>
            <person name="Ma Y."/>
            <person name="Qing Z."/>
            <person name="Tang Q."/>
            <person name="Cao H."/>
            <person name="Cheng P."/>
            <person name="Zheng Y."/>
            <person name="Yuan Z."/>
            <person name="Zhou Y."/>
            <person name="Liu J."/>
            <person name="Tang Z."/>
            <person name="Zhuo Y."/>
            <person name="Zhang Y."/>
            <person name="Yu L."/>
            <person name="Huang J."/>
            <person name="Yang P."/>
            <person name="Peng Q."/>
            <person name="Zhang J."/>
            <person name="Jiang W."/>
            <person name="Zhang Z."/>
            <person name="Lin K."/>
            <person name="Ro D.K."/>
            <person name="Chen X."/>
            <person name="Xiong X."/>
            <person name="Shang Y."/>
            <person name="Huang S."/>
            <person name="Zeng J."/>
        </authorList>
    </citation>
    <scope>NUCLEOTIDE SEQUENCE [LARGE SCALE GENOMIC DNA]</scope>
    <source>
        <strain evidence="15">cv. BLH2017</strain>
        <tissue evidence="14">Root</tissue>
    </source>
</reference>
<dbReference type="InParanoid" id="A0A200RCU2"/>
<feature type="transmembrane region" description="Helical" evidence="11">
    <location>
        <begin position="685"/>
        <end position="715"/>
    </location>
</feature>
<dbReference type="EMBL" id="MVGT01000078">
    <property type="protein sequence ID" value="OVA20542.1"/>
    <property type="molecule type" value="Genomic_DNA"/>
</dbReference>
<comment type="similarity">
    <text evidence="2">Belongs to the ABC transporter superfamily. ABCB family. Multidrug resistance exporter (TC 3.A.1.201) subfamily.</text>
</comment>
<feature type="transmembrane region" description="Helical" evidence="11">
    <location>
        <begin position="150"/>
        <end position="169"/>
    </location>
</feature>
<dbReference type="CDD" id="cd18578">
    <property type="entry name" value="ABC_6TM_Pgp_ABCB1_D2_like"/>
    <property type="match status" value="1"/>
</dbReference>
<dbReference type="OrthoDB" id="6500128at2759"/>
<dbReference type="FunFam" id="3.40.50.300:FF:000205">
    <property type="entry name" value="ABC transporter B family member 4"/>
    <property type="match status" value="1"/>
</dbReference>
<feature type="domain" description="ABC transmembrane type-1" evidence="13">
    <location>
        <begin position="686"/>
        <end position="973"/>
    </location>
</feature>
<keyword evidence="5" id="KW-0677">Repeat</keyword>
<dbReference type="CDD" id="cd18577">
    <property type="entry name" value="ABC_6TM_Pgp_ABCB1_D1_like"/>
    <property type="match status" value="1"/>
</dbReference>
<evidence type="ECO:0000259" key="12">
    <source>
        <dbReference type="PROSITE" id="PS50893"/>
    </source>
</evidence>
<dbReference type="PANTHER" id="PTHR45136:SF2">
    <property type="entry name" value="ABC TRANSPORTER DOMAIN-CONTAINING PROTEIN"/>
    <property type="match status" value="1"/>
</dbReference>
<feature type="transmembrane region" description="Helical" evidence="11">
    <location>
        <begin position="69"/>
        <end position="90"/>
    </location>
</feature>
<dbReference type="PROSITE" id="PS50893">
    <property type="entry name" value="ABC_TRANSPORTER_2"/>
    <property type="match status" value="2"/>
</dbReference>
<dbReference type="Gene3D" id="3.40.50.300">
    <property type="entry name" value="P-loop containing nucleotide triphosphate hydrolases"/>
    <property type="match status" value="2"/>
</dbReference>
<evidence type="ECO:0000256" key="3">
    <source>
        <dbReference type="ARBA" id="ARBA00022448"/>
    </source>
</evidence>
<dbReference type="InterPro" id="IPR011527">
    <property type="entry name" value="ABC1_TM_dom"/>
</dbReference>
<proteinExistence type="inferred from homology"/>
<dbReference type="GO" id="GO:0016020">
    <property type="term" value="C:membrane"/>
    <property type="evidence" value="ECO:0007669"/>
    <property type="project" value="UniProtKB-SubCell"/>
</dbReference>
<dbReference type="GO" id="GO:0005524">
    <property type="term" value="F:ATP binding"/>
    <property type="evidence" value="ECO:0007669"/>
    <property type="project" value="UniProtKB-KW"/>
</dbReference>
<keyword evidence="7" id="KW-0067">ATP-binding</keyword>
<dbReference type="InterPro" id="IPR017871">
    <property type="entry name" value="ABC_transporter-like_CS"/>
</dbReference>
<evidence type="ECO:0000256" key="1">
    <source>
        <dbReference type="ARBA" id="ARBA00004141"/>
    </source>
</evidence>
<evidence type="ECO:0000256" key="5">
    <source>
        <dbReference type="ARBA" id="ARBA00022737"/>
    </source>
</evidence>
<keyword evidence="4 11" id="KW-0812">Transmembrane</keyword>
<dbReference type="PROSITE" id="PS00211">
    <property type="entry name" value="ABC_TRANSPORTER_1"/>
    <property type="match status" value="2"/>
</dbReference>
<dbReference type="GO" id="GO:0016887">
    <property type="term" value="F:ATP hydrolysis activity"/>
    <property type="evidence" value="ECO:0007669"/>
    <property type="project" value="InterPro"/>
</dbReference>
<evidence type="ECO:0000256" key="7">
    <source>
        <dbReference type="ARBA" id="ARBA00022840"/>
    </source>
</evidence>
<dbReference type="Pfam" id="PF00005">
    <property type="entry name" value="ABC_tran"/>
    <property type="match status" value="2"/>
</dbReference>
<evidence type="ECO:0000256" key="4">
    <source>
        <dbReference type="ARBA" id="ARBA00022692"/>
    </source>
</evidence>
<comment type="subcellular location">
    <subcellularLocation>
        <location evidence="1">Membrane</location>
        <topology evidence="1">Multi-pass membrane protein</topology>
    </subcellularLocation>
</comment>
<feature type="domain" description="ABC transporter" evidence="12">
    <location>
        <begin position="348"/>
        <end position="584"/>
    </location>
</feature>
<evidence type="ECO:0000256" key="2">
    <source>
        <dbReference type="ARBA" id="ARBA00007577"/>
    </source>
</evidence>
<keyword evidence="9 11" id="KW-0472">Membrane</keyword>
<dbReference type="OMA" id="RTVFAYV"/>
<dbReference type="GO" id="GO:0140359">
    <property type="term" value="F:ABC-type transporter activity"/>
    <property type="evidence" value="ECO:0007669"/>
    <property type="project" value="InterPro"/>
</dbReference>
<dbReference type="InterPro" id="IPR027417">
    <property type="entry name" value="P-loop_NTPase"/>
</dbReference>
<dbReference type="Proteomes" id="UP000195402">
    <property type="component" value="Unassembled WGS sequence"/>
</dbReference>
<gene>
    <name evidence="14" type="ORF">BVC80_1065g94</name>
</gene>
<feature type="domain" description="ABC transmembrane type-1" evidence="13">
    <location>
        <begin position="25"/>
        <end position="311"/>
    </location>
</feature>
<dbReference type="SUPFAM" id="SSF52540">
    <property type="entry name" value="P-loop containing nucleoside triphosphate hydrolases"/>
    <property type="match status" value="2"/>
</dbReference>
<dbReference type="STRING" id="56857.A0A200RCU2"/>
<dbReference type="InterPro" id="IPR003593">
    <property type="entry name" value="AAA+_ATPase"/>
</dbReference>
<feature type="transmembrane region" description="Helical" evidence="11">
    <location>
        <begin position="22"/>
        <end position="49"/>
    </location>
</feature>